<proteinExistence type="predicted"/>
<evidence type="ECO:0000313" key="1">
    <source>
        <dbReference type="EMBL" id="QDT05734.1"/>
    </source>
</evidence>
<sequence>MGAWQTSSCRDSIRCMRKRCQDSFLDNRPVPVPWRFWREIVCYAHSPKPALFGDEVTQQRLQVRSCRSTCRPVDAGCQLGRRIVRWIRCPVFRLEGRLRCRFDFAASTPAARWLWSSEPRELSATRKPTHSARNLMTGGPVILFLSPSAVRMTWSKLKTLPPATLSPNTC</sequence>
<organism evidence="1 2">
    <name type="scientific">Rubripirellula lacrimiformis</name>
    <dbReference type="NCBI Taxonomy" id="1930273"/>
    <lineage>
        <taxon>Bacteria</taxon>
        <taxon>Pseudomonadati</taxon>
        <taxon>Planctomycetota</taxon>
        <taxon>Planctomycetia</taxon>
        <taxon>Pirellulales</taxon>
        <taxon>Pirellulaceae</taxon>
        <taxon>Rubripirellula</taxon>
    </lineage>
</organism>
<keyword evidence="2" id="KW-1185">Reference proteome</keyword>
<dbReference type="Proteomes" id="UP000318538">
    <property type="component" value="Chromosome"/>
</dbReference>
<dbReference type="EMBL" id="CP036525">
    <property type="protein sequence ID" value="QDT05734.1"/>
    <property type="molecule type" value="Genomic_DNA"/>
</dbReference>
<gene>
    <name evidence="1" type="ORF">K227x_41370</name>
</gene>
<accession>A0A517NF24</accession>
<reference evidence="1 2" key="1">
    <citation type="submission" date="2019-02" db="EMBL/GenBank/DDBJ databases">
        <title>Deep-cultivation of Planctomycetes and their phenomic and genomic characterization uncovers novel biology.</title>
        <authorList>
            <person name="Wiegand S."/>
            <person name="Jogler M."/>
            <person name="Boedeker C."/>
            <person name="Pinto D."/>
            <person name="Vollmers J."/>
            <person name="Rivas-Marin E."/>
            <person name="Kohn T."/>
            <person name="Peeters S.H."/>
            <person name="Heuer A."/>
            <person name="Rast P."/>
            <person name="Oberbeckmann S."/>
            <person name="Bunk B."/>
            <person name="Jeske O."/>
            <person name="Meyerdierks A."/>
            <person name="Storesund J.E."/>
            <person name="Kallscheuer N."/>
            <person name="Luecker S."/>
            <person name="Lage O.M."/>
            <person name="Pohl T."/>
            <person name="Merkel B.J."/>
            <person name="Hornburger P."/>
            <person name="Mueller R.-W."/>
            <person name="Bruemmer F."/>
            <person name="Labrenz M."/>
            <person name="Spormann A.M."/>
            <person name="Op den Camp H."/>
            <person name="Overmann J."/>
            <person name="Amann R."/>
            <person name="Jetten M.S.M."/>
            <person name="Mascher T."/>
            <person name="Medema M.H."/>
            <person name="Devos D.P."/>
            <person name="Kaster A.-K."/>
            <person name="Ovreas L."/>
            <person name="Rohde M."/>
            <person name="Galperin M.Y."/>
            <person name="Jogler C."/>
        </authorList>
    </citation>
    <scope>NUCLEOTIDE SEQUENCE [LARGE SCALE GENOMIC DNA]</scope>
    <source>
        <strain evidence="1 2">K22_7</strain>
    </source>
</reference>
<dbReference type="AlphaFoldDB" id="A0A517NF24"/>
<name>A0A517NF24_9BACT</name>
<protein>
    <submittedName>
        <fullName evidence="1">Uncharacterized protein</fullName>
    </submittedName>
</protein>
<dbReference type="KEGG" id="rlc:K227x_41370"/>
<evidence type="ECO:0000313" key="2">
    <source>
        <dbReference type="Proteomes" id="UP000318538"/>
    </source>
</evidence>